<keyword evidence="6" id="KW-1185">Reference proteome</keyword>
<evidence type="ECO:0000256" key="1">
    <source>
        <dbReference type="ARBA" id="ARBA00023015"/>
    </source>
</evidence>
<dbReference type="Proteomes" id="UP000280008">
    <property type="component" value="Unassembled WGS sequence"/>
</dbReference>
<protein>
    <submittedName>
        <fullName evidence="5">HxlR family transcriptional regulator</fullName>
    </submittedName>
</protein>
<gene>
    <name evidence="5" type="ORF">C8E83_1549</name>
</gene>
<dbReference type="InterPro" id="IPR002577">
    <property type="entry name" value="HTH_HxlR"/>
</dbReference>
<dbReference type="SUPFAM" id="SSF46785">
    <property type="entry name" value="Winged helix' DNA-binding domain"/>
    <property type="match status" value="1"/>
</dbReference>
<keyword evidence="2" id="KW-0238">DNA-binding</keyword>
<evidence type="ECO:0000259" key="4">
    <source>
        <dbReference type="PROSITE" id="PS51118"/>
    </source>
</evidence>
<evidence type="ECO:0000256" key="2">
    <source>
        <dbReference type="ARBA" id="ARBA00023125"/>
    </source>
</evidence>
<dbReference type="InterPro" id="IPR036388">
    <property type="entry name" value="WH-like_DNA-bd_sf"/>
</dbReference>
<keyword evidence="3" id="KW-0804">Transcription</keyword>
<accession>A0A495IH83</accession>
<evidence type="ECO:0000313" key="6">
    <source>
        <dbReference type="Proteomes" id="UP000280008"/>
    </source>
</evidence>
<dbReference type="EMBL" id="RBKS01000001">
    <property type="protein sequence ID" value="RKR74436.1"/>
    <property type="molecule type" value="Genomic_DNA"/>
</dbReference>
<organism evidence="5 6">
    <name type="scientific">Frondihabitans australicus</name>
    <dbReference type="NCBI Taxonomy" id="386892"/>
    <lineage>
        <taxon>Bacteria</taxon>
        <taxon>Bacillati</taxon>
        <taxon>Actinomycetota</taxon>
        <taxon>Actinomycetes</taxon>
        <taxon>Micrococcales</taxon>
        <taxon>Microbacteriaceae</taxon>
        <taxon>Frondihabitans</taxon>
    </lineage>
</organism>
<evidence type="ECO:0000256" key="3">
    <source>
        <dbReference type="ARBA" id="ARBA00023163"/>
    </source>
</evidence>
<comment type="caution">
    <text evidence="5">The sequence shown here is derived from an EMBL/GenBank/DDBJ whole genome shotgun (WGS) entry which is preliminary data.</text>
</comment>
<dbReference type="PANTHER" id="PTHR33204:SF18">
    <property type="entry name" value="TRANSCRIPTIONAL REGULATORY PROTEIN"/>
    <property type="match status" value="1"/>
</dbReference>
<dbReference type="Pfam" id="PF01638">
    <property type="entry name" value="HxlR"/>
    <property type="match status" value="1"/>
</dbReference>
<dbReference type="PANTHER" id="PTHR33204">
    <property type="entry name" value="TRANSCRIPTIONAL REGULATOR, MARR FAMILY"/>
    <property type="match status" value="1"/>
</dbReference>
<reference evidence="5 6" key="1">
    <citation type="submission" date="2018-10" db="EMBL/GenBank/DDBJ databases">
        <title>Sequencing the genomes of 1000 actinobacteria strains.</title>
        <authorList>
            <person name="Klenk H.-P."/>
        </authorList>
    </citation>
    <scope>NUCLEOTIDE SEQUENCE [LARGE SCALE GENOMIC DNA]</scope>
    <source>
        <strain evidence="5 6">DSM 17894</strain>
    </source>
</reference>
<evidence type="ECO:0000313" key="5">
    <source>
        <dbReference type="EMBL" id="RKR74436.1"/>
    </source>
</evidence>
<feature type="domain" description="HTH hxlR-type" evidence="4">
    <location>
        <begin position="9"/>
        <end position="113"/>
    </location>
</feature>
<proteinExistence type="predicted"/>
<dbReference type="GO" id="GO:0003677">
    <property type="term" value="F:DNA binding"/>
    <property type="evidence" value="ECO:0007669"/>
    <property type="project" value="UniProtKB-KW"/>
</dbReference>
<sequence length="161" mass="17165">MGVMSKRSCPDPTCGIAQSLSVLGEKWALLIVRDAFYGRTRFSEFKASLGVSPDVLTARLGALVDAGVLTRQCYREPGEREREEYLLTDAGRELSPVLAALGAWGVDHRPADVIGGGSYTEAETGERLKVAFVTGDGRIVPTADVRVGRTSRTAEPAVAPA</sequence>
<dbReference type="AlphaFoldDB" id="A0A495IH83"/>
<dbReference type="PROSITE" id="PS51118">
    <property type="entry name" value="HTH_HXLR"/>
    <property type="match status" value="1"/>
</dbReference>
<dbReference type="InterPro" id="IPR036390">
    <property type="entry name" value="WH_DNA-bd_sf"/>
</dbReference>
<keyword evidence="1" id="KW-0805">Transcription regulation</keyword>
<name>A0A495IH83_9MICO</name>
<dbReference type="Gene3D" id="1.10.10.10">
    <property type="entry name" value="Winged helix-like DNA-binding domain superfamily/Winged helix DNA-binding domain"/>
    <property type="match status" value="1"/>
</dbReference>